<dbReference type="PANTHER" id="PTHR34980">
    <property type="entry name" value="INNER MEMBRANE PROTEIN-RELATED-RELATED"/>
    <property type="match status" value="1"/>
</dbReference>
<gene>
    <name evidence="2" type="ORF">EV700_1137</name>
</gene>
<keyword evidence="1" id="KW-0812">Transmembrane</keyword>
<reference evidence="2 3" key="1">
    <citation type="submission" date="2019-02" db="EMBL/GenBank/DDBJ databases">
        <title>Genomic Encyclopedia of Type Strains, Phase IV (KMG-IV): sequencing the most valuable type-strain genomes for metagenomic binning, comparative biology and taxonomic classification.</title>
        <authorList>
            <person name="Goeker M."/>
        </authorList>
    </citation>
    <scope>NUCLEOTIDE SEQUENCE [LARGE SCALE GENOMIC DNA]</scope>
    <source>
        <strain evidence="2 3">DSM 105135</strain>
    </source>
</reference>
<dbReference type="Gene3D" id="3.30.700.10">
    <property type="entry name" value="Glycoprotein, Type 4 Pilin"/>
    <property type="match status" value="1"/>
</dbReference>
<dbReference type="PANTHER" id="PTHR34980:SF3">
    <property type="entry name" value="BLR8105 PROTEIN"/>
    <property type="match status" value="1"/>
</dbReference>
<keyword evidence="1" id="KW-0472">Membrane</keyword>
<evidence type="ECO:0000256" key="1">
    <source>
        <dbReference type="SAM" id="Phobius"/>
    </source>
</evidence>
<proteinExistence type="predicted"/>
<sequence length="194" mass="21303">MDVQNPYQSPAGDTSPVSSDETYLPQMFALKGRIGRLRYMAYSFGTSFVLMMIAAILAIAASAIKADKLMLLVVIAMYAGIVVFTIALTVRRLNDMDRSGWLSLLFMVPLINLILWLVLMLAPGTPTANRFGLKPAPNTRGIVIAGLMVPVGIFLIGVLAAISIPAYQNYVTRAKQQQQINLQMQQIQQQGDIR</sequence>
<keyword evidence="3" id="KW-1185">Reference proteome</keyword>
<feature type="transmembrane region" description="Helical" evidence="1">
    <location>
        <begin position="102"/>
        <end position="122"/>
    </location>
</feature>
<accession>A0A4V2G5Z9</accession>
<organism evidence="2 3">
    <name type="scientific">Fluviicoccus keumensis</name>
    <dbReference type="NCBI Taxonomy" id="1435465"/>
    <lineage>
        <taxon>Bacteria</taxon>
        <taxon>Pseudomonadati</taxon>
        <taxon>Pseudomonadota</taxon>
        <taxon>Gammaproteobacteria</taxon>
        <taxon>Moraxellales</taxon>
        <taxon>Moraxellaceae</taxon>
        <taxon>Fluviicoccus</taxon>
    </lineage>
</organism>
<feature type="transmembrane region" description="Helical" evidence="1">
    <location>
        <begin position="142"/>
        <end position="167"/>
    </location>
</feature>
<feature type="transmembrane region" description="Helical" evidence="1">
    <location>
        <begin position="69"/>
        <end position="90"/>
    </location>
</feature>
<dbReference type="InterPro" id="IPR045584">
    <property type="entry name" value="Pilin-like"/>
</dbReference>
<keyword evidence="1" id="KW-1133">Transmembrane helix</keyword>
<dbReference type="SUPFAM" id="SSF54523">
    <property type="entry name" value="Pili subunits"/>
    <property type="match status" value="1"/>
</dbReference>
<comment type="caution">
    <text evidence="2">The sequence shown here is derived from an EMBL/GenBank/DDBJ whole genome shotgun (WGS) entry which is preliminary data.</text>
</comment>
<dbReference type="Proteomes" id="UP000292423">
    <property type="component" value="Unassembled WGS sequence"/>
</dbReference>
<dbReference type="AlphaFoldDB" id="A0A4V2G5Z9"/>
<dbReference type="EMBL" id="SHKX01000011">
    <property type="protein sequence ID" value="RZU46756.1"/>
    <property type="molecule type" value="Genomic_DNA"/>
</dbReference>
<evidence type="ECO:0000313" key="3">
    <source>
        <dbReference type="Proteomes" id="UP000292423"/>
    </source>
</evidence>
<name>A0A4V2G5Z9_9GAMM</name>
<dbReference type="RefSeq" id="WP_130411643.1">
    <property type="nucleotide sequence ID" value="NZ_SHKX01000011.1"/>
</dbReference>
<protein>
    <submittedName>
        <fullName evidence="2">Uncharacterized membrane protein YhaH (DUF805 family)</fullName>
    </submittedName>
</protein>
<feature type="transmembrane region" description="Helical" evidence="1">
    <location>
        <begin position="39"/>
        <end position="63"/>
    </location>
</feature>
<evidence type="ECO:0000313" key="2">
    <source>
        <dbReference type="EMBL" id="RZU46756.1"/>
    </source>
</evidence>
<dbReference type="GO" id="GO:0005886">
    <property type="term" value="C:plasma membrane"/>
    <property type="evidence" value="ECO:0007669"/>
    <property type="project" value="TreeGrafter"/>
</dbReference>
<dbReference type="Pfam" id="PF05656">
    <property type="entry name" value="DUF805"/>
    <property type="match status" value="1"/>
</dbReference>
<dbReference type="InterPro" id="IPR008523">
    <property type="entry name" value="DUF805"/>
</dbReference>
<dbReference type="OrthoDB" id="9812349at2"/>